<feature type="compositionally biased region" description="Polar residues" evidence="1">
    <location>
        <begin position="269"/>
        <end position="285"/>
    </location>
</feature>
<proteinExistence type="predicted"/>
<dbReference type="SUPFAM" id="SSF50729">
    <property type="entry name" value="PH domain-like"/>
    <property type="match status" value="1"/>
</dbReference>
<feature type="compositionally biased region" description="Basic and acidic residues" evidence="1">
    <location>
        <begin position="441"/>
        <end position="589"/>
    </location>
</feature>
<dbReference type="InterPro" id="IPR001849">
    <property type="entry name" value="PH_domain"/>
</dbReference>
<feature type="compositionally biased region" description="Basic and acidic residues" evidence="1">
    <location>
        <begin position="912"/>
        <end position="927"/>
    </location>
</feature>
<gene>
    <name evidence="3" type="ORF">FWILDA_LOCUS10147</name>
</gene>
<comment type="caution">
    <text evidence="3">The sequence shown here is derived from an EMBL/GenBank/DDBJ whole genome shotgun (WGS) entry which is preliminary data.</text>
</comment>
<evidence type="ECO:0000313" key="4">
    <source>
        <dbReference type="Proteomes" id="UP001153678"/>
    </source>
</evidence>
<reference evidence="3" key="1">
    <citation type="submission" date="2022-08" db="EMBL/GenBank/DDBJ databases">
        <authorList>
            <person name="Kallberg Y."/>
            <person name="Tangrot J."/>
            <person name="Rosling A."/>
        </authorList>
    </citation>
    <scope>NUCLEOTIDE SEQUENCE</scope>
    <source>
        <strain evidence="3">Wild A</strain>
    </source>
</reference>
<dbReference type="PANTHER" id="PTHR38700:SF1">
    <property type="entry name" value="PH DOMAIN-CONTAINING PROTEIN"/>
    <property type="match status" value="1"/>
</dbReference>
<feature type="compositionally biased region" description="Polar residues" evidence="1">
    <location>
        <begin position="928"/>
        <end position="944"/>
    </location>
</feature>
<feature type="region of interest" description="Disordered" evidence="1">
    <location>
        <begin position="910"/>
        <end position="966"/>
    </location>
</feature>
<dbReference type="PANTHER" id="PTHR38700">
    <property type="entry name" value="YALI0E22418P"/>
    <property type="match status" value="1"/>
</dbReference>
<dbReference type="Gene3D" id="3.10.20.90">
    <property type="entry name" value="Phosphatidylinositol 3-kinase Catalytic Subunit, Chain A, domain 1"/>
    <property type="match status" value="1"/>
</dbReference>
<name>A0A9W4X2F7_9GLOM</name>
<feature type="compositionally biased region" description="Polar residues" evidence="1">
    <location>
        <begin position="201"/>
        <end position="223"/>
    </location>
</feature>
<dbReference type="Proteomes" id="UP001153678">
    <property type="component" value="Unassembled WGS sequence"/>
</dbReference>
<dbReference type="OrthoDB" id="43122at2759"/>
<dbReference type="PROSITE" id="PS50003">
    <property type="entry name" value="PH_DOMAIN"/>
    <property type="match status" value="1"/>
</dbReference>
<feature type="compositionally biased region" description="Basic and acidic residues" evidence="1">
    <location>
        <begin position="259"/>
        <end position="268"/>
    </location>
</feature>
<accession>A0A9W4X2F7</accession>
<feature type="region of interest" description="Disordered" evidence="1">
    <location>
        <begin position="167"/>
        <end position="654"/>
    </location>
</feature>
<feature type="compositionally biased region" description="Basic and acidic residues" evidence="1">
    <location>
        <begin position="304"/>
        <end position="364"/>
    </location>
</feature>
<feature type="compositionally biased region" description="Acidic residues" evidence="1">
    <location>
        <begin position="178"/>
        <end position="188"/>
    </location>
</feature>
<evidence type="ECO:0000256" key="1">
    <source>
        <dbReference type="SAM" id="MobiDB-lite"/>
    </source>
</evidence>
<protein>
    <submittedName>
        <fullName evidence="3">11326_t:CDS:1</fullName>
    </submittedName>
</protein>
<feature type="compositionally biased region" description="Basic and acidic residues" evidence="1">
    <location>
        <begin position="599"/>
        <end position="654"/>
    </location>
</feature>
<feature type="domain" description="PH" evidence="2">
    <location>
        <begin position="779"/>
        <end position="887"/>
    </location>
</feature>
<sequence>MSKDLELMFSLLQQEVEEFTAELACEDFDDLSHTNHKNLEIVTGFNPIEVTPQKSIDSMIKEKPSFSINNGYSSSEKSISNKDLHLDTTFHQKSNFPKNLSPESSINNTKQINVFSSSEKLTSSPLNYSRLRSLSNSSNISVSTSSPIPSPRSISKVAFIISSDSENDDVVSSSSSDDSSESDGDSDDSPLIMTREILLPKQSSLTELSNSSDNDQKSIISKENVSKSSHESKEAKRIPTIGRSFNSSLKDFIDSPSTSHKDNVKSYDENLSFNPRMNSINSRTPDINLEEKQTVRSKVQESNLDIHDSSVRTHLNKKFERTDHLENSSRSLKSKERGRSKEQNSDDHKDRSGKSREHEPRPRSSEIGSDEWEGSKCRGENGVKGIQMHSRDHETDTREKAKSRVRGNENRIHRNREPSHEIGSEKTSQTNEYRTRARSRVHGEEERGMTKSGVHGEEENGRAKSRVRGEEENGRARSRVRGEEENGRAKSRVRGEEESGRARSRVRVEEENGRAKSRVRGEEERGRATRVRGEEENGRAKSRVRGEEERGRATRVRGDEENGRAKSRVRGEEESGRATRVRGDEERGRAKSNIYEEEERGRSKSKVRGEEEHGRTKSKIHVEERGIAKSRTLEEEHGRSKSKPREREVEARNYNKENNKSRTNELWDKEKPFPYRREKAETFVESKAPKITELKITTQIFIEDVRQYKKLSITSNKTALDILNYFRSNDTIHEKRPIRDWEYVATVIGAWELDKPNALVLKRDVFRSCLTLKGFNNAVPPMFGWLHLEIKKNKWQKRYFYTKEGVIYHSKDSKGNNETFLCSLANFDVYTMTKTVKKSPTKFIFVLKSQDKIAMFENPEKDYLHYLCADHMDKKRDWVFSLRASKNNLMRAENPERFIEKPLEIVKTNVSDNHDKLRSNTDSEKPLTSENSMDLNANVNNGTAVSEKHRSNNQWESLRKAVRNSSSKPLKGKFENFVGTISTTNGDQPFKGGSLLDFDEKNSPIKQVELEGVSFVKGSLLASNDSLFEQAKEREKLRKAMGGIGIIRDPNSTTFVNLDNSVKFNKGSLLGRNNDTISENNNNSNHLIQIEDGITFNKGTLLTKYKEGTSTGHLIQIEDGVQFNKGSLLTKVQESNERNNNSQRLKPLGTLLKIDAPLSKSLTTHNLLSPTMLTNGKTLLELNLKADATHTLSLRNTNIKPLLNFVPKEYDQVEGVKSPRNFIKFNESETDSEYYSNGDDSN</sequence>
<keyword evidence="4" id="KW-1185">Reference proteome</keyword>
<dbReference type="EMBL" id="CAMKVN010002543">
    <property type="protein sequence ID" value="CAI2181562.1"/>
    <property type="molecule type" value="Genomic_DNA"/>
</dbReference>
<feature type="compositionally biased region" description="Basic and acidic residues" evidence="1">
    <location>
        <begin position="389"/>
        <end position="424"/>
    </location>
</feature>
<dbReference type="AlphaFoldDB" id="A0A9W4X2F7"/>
<feature type="compositionally biased region" description="Basic and acidic residues" evidence="1">
    <location>
        <begin position="224"/>
        <end position="237"/>
    </location>
</feature>
<evidence type="ECO:0000313" key="3">
    <source>
        <dbReference type="EMBL" id="CAI2181562.1"/>
    </source>
</evidence>
<dbReference type="InterPro" id="IPR011993">
    <property type="entry name" value="PH-like_dom_sf"/>
</dbReference>
<evidence type="ECO:0000259" key="2">
    <source>
        <dbReference type="PROSITE" id="PS50003"/>
    </source>
</evidence>
<dbReference type="Pfam" id="PF00169">
    <property type="entry name" value="PH"/>
    <property type="match status" value="1"/>
</dbReference>
<dbReference type="Gene3D" id="2.30.29.30">
    <property type="entry name" value="Pleckstrin-homology domain (PH domain)/Phosphotyrosine-binding domain (PTB)"/>
    <property type="match status" value="1"/>
</dbReference>
<dbReference type="SMART" id="SM00233">
    <property type="entry name" value="PH"/>
    <property type="match status" value="1"/>
</dbReference>
<organism evidence="3 4">
    <name type="scientific">Funneliformis geosporum</name>
    <dbReference type="NCBI Taxonomy" id="1117311"/>
    <lineage>
        <taxon>Eukaryota</taxon>
        <taxon>Fungi</taxon>
        <taxon>Fungi incertae sedis</taxon>
        <taxon>Mucoromycota</taxon>
        <taxon>Glomeromycotina</taxon>
        <taxon>Glomeromycetes</taxon>
        <taxon>Glomerales</taxon>
        <taxon>Glomeraceae</taxon>
        <taxon>Funneliformis</taxon>
    </lineage>
</organism>